<accession>A0A139HUV0</accession>
<feature type="domain" description="C2H2-type" evidence="6">
    <location>
        <begin position="267"/>
        <end position="291"/>
    </location>
</feature>
<dbReference type="PANTHER" id="PTHR24409:SF356">
    <property type="entry name" value="C2H2 FINGER DOMAIN TRANSCRIPTION FACTOR (EUROFUNG)"/>
    <property type="match status" value="1"/>
</dbReference>
<dbReference type="GO" id="GO:0000981">
    <property type="term" value="F:DNA-binding transcription factor activity, RNA polymerase II-specific"/>
    <property type="evidence" value="ECO:0007669"/>
    <property type="project" value="TreeGrafter"/>
</dbReference>
<protein>
    <recommendedName>
        <fullName evidence="6">C2H2-type domain-containing protein</fullName>
    </recommendedName>
</protein>
<dbReference type="SMART" id="SM00355">
    <property type="entry name" value="ZnF_C2H2"/>
    <property type="match status" value="7"/>
</dbReference>
<keyword evidence="8" id="KW-1185">Reference proteome</keyword>
<evidence type="ECO:0000313" key="7">
    <source>
        <dbReference type="EMBL" id="KXT06255.1"/>
    </source>
</evidence>
<dbReference type="SUPFAM" id="SSF57667">
    <property type="entry name" value="beta-beta-alpha zinc fingers"/>
    <property type="match status" value="2"/>
</dbReference>
<keyword evidence="4" id="KW-0862">Zinc</keyword>
<reference evidence="7 8" key="1">
    <citation type="submission" date="2015-07" db="EMBL/GenBank/DDBJ databases">
        <title>Comparative genomics of the Sigatoka disease complex on banana suggests a link between parallel evolutionary changes in Pseudocercospora fijiensis and Pseudocercospora eumusae and increased virulence on the banana host.</title>
        <authorList>
            <person name="Chang T.-C."/>
            <person name="Salvucci A."/>
            <person name="Crous P.W."/>
            <person name="Stergiopoulos I."/>
        </authorList>
    </citation>
    <scope>NUCLEOTIDE SEQUENCE [LARGE SCALE GENOMIC DNA]</scope>
    <source>
        <strain evidence="7 8">CBS 114824</strain>
    </source>
</reference>
<feature type="domain" description="C2H2-type" evidence="6">
    <location>
        <begin position="163"/>
        <end position="187"/>
    </location>
</feature>
<dbReference type="Proteomes" id="UP000070133">
    <property type="component" value="Unassembled WGS sequence"/>
</dbReference>
<keyword evidence="3 5" id="KW-0863">Zinc-finger</keyword>
<name>A0A139HUV0_9PEZI</name>
<dbReference type="AlphaFoldDB" id="A0A139HUV0"/>
<evidence type="ECO:0000259" key="6">
    <source>
        <dbReference type="PROSITE" id="PS50157"/>
    </source>
</evidence>
<dbReference type="PROSITE" id="PS00028">
    <property type="entry name" value="ZINC_FINGER_C2H2_1"/>
    <property type="match status" value="3"/>
</dbReference>
<organism evidence="7 8">
    <name type="scientific">Pseudocercospora eumusae</name>
    <dbReference type="NCBI Taxonomy" id="321146"/>
    <lineage>
        <taxon>Eukaryota</taxon>
        <taxon>Fungi</taxon>
        <taxon>Dikarya</taxon>
        <taxon>Ascomycota</taxon>
        <taxon>Pezizomycotina</taxon>
        <taxon>Dothideomycetes</taxon>
        <taxon>Dothideomycetidae</taxon>
        <taxon>Mycosphaerellales</taxon>
        <taxon>Mycosphaerellaceae</taxon>
        <taxon>Pseudocercospora</taxon>
    </lineage>
</organism>
<dbReference type="Pfam" id="PF13912">
    <property type="entry name" value="zf-C2H2_6"/>
    <property type="match status" value="1"/>
</dbReference>
<evidence type="ECO:0000256" key="4">
    <source>
        <dbReference type="ARBA" id="ARBA00022833"/>
    </source>
</evidence>
<gene>
    <name evidence="7" type="ORF">AC578_9111</name>
</gene>
<dbReference type="GO" id="GO:0000977">
    <property type="term" value="F:RNA polymerase II transcription regulatory region sequence-specific DNA binding"/>
    <property type="evidence" value="ECO:0007669"/>
    <property type="project" value="TreeGrafter"/>
</dbReference>
<evidence type="ECO:0000313" key="8">
    <source>
        <dbReference type="Proteomes" id="UP000070133"/>
    </source>
</evidence>
<dbReference type="InterPro" id="IPR036236">
    <property type="entry name" value="Znf_C2H2_sf"/>
</dbReference>
<dbReference type="PANTHER" id="PTHR24409">
    <property type="entry name" value="ZINC FINGER PROTEIN 142"/>
    <property type="match status" value="1"/>
</dbReference>
<dbReference type="InterPro" id="IPR013087">
    <property type="entry name" value="Znf_C2H2_type"/>
</dbReference>
<comment type="caution">
    <text evidence="7">The sequence shown here is derived from an EMBL/GenBank/DDBJ whole genome shotgun (WGS) entry which is preliminary data.</text>
</comment>
<dbReference type="GO" id="GO:0008270">
    <property type="term" value="F:zinc ion binding"/>
    <property type="evidence" value="ECO:0007669"/>
    <property type="project" value="UniProtKB-KW"/>
</dbReference>
<keyword evidence="1" id="KW-0479">Metal-binding</keyword>
<evidence type="ECO:0000256" key="5">
    <source>
        <dbReference type="PROSITE-ProRule" id="PRU00042"/>
    </source>
</evidence>
<keyword evidence="2" id="KW-0677">Repeat</keyword>
<proteinExistence type="predicted"/>
<evidence type="ECO:0000256" key="1">
    <source>
        <dbReference type="ARBA" id="ARBA00022723"/>
    </source>
</evidence>
<dbReference type="STRING" id="321146.A0A139HUV0"/>
<dbReference type="PROSITE" id="PS50157">
    <property type="entry name" value="ZINC_FINGER_C2H2_2"/>
    <property type="match status" value="3"/>
</dbReference>
<evidence type="ECO:0000256" key="2">
    <source>
        <dbReference type="ARBA" id="ARBA00022737"/>
    </source>
</evidence>
<dbReference type="Gene3D" id="3.30.160.60">
    <property type="entry name" value="Classic Zinc Finger"/>
    <property type="match status" value="3"/>
</dbReference>
<dbReference type="Pfam" id="PF12874">
    <property type="entry name" value="zf-met"/>
    <property type="match status" value="2"/>
</dbReference>
<dbReference type="GO" id="GO:0005634">
    <property type="term" value="C:nucleus"/>
    <property type="evidence" value="ECO:0007669"/>
    <property type="project" value="TreeGrafter"/>
</dbReference>
<feature type="domain" description="C2H2-type" evidence="6">
    <location>
        <begin position="77"/>
        <end position="106"/>
    </location>
</feature>
<dbReference type="EMBL" id="LFZN01000007">
    <property type="protein sequence ID" value="KXT06255.1"/>
    <property type="molecule type" value="Genomic_DNA"/>
</dbReference>
<sequence>MIAAAWGVPVDLRSPFGFSGVKDNGSHSWLDHICTSPHTSPFDTSTFWTVETSTFWTASLSSSLSRQTSIGHHPMYWECDTCTREFRSEQACNQHMNALGHWGERFECQTCSFSSLDETDTDEHMDAFDHWQPQFECEACNHRFWSNAQAISHMNSTNHWRKHWCDDCKRGFQNENNLRQHLRGATHRAGSISCPFCKKPHTTASGVAHHVETGSCPKARNLNRETVYKIINSRDTTGLITNKQLTWRSEENNDYVANNASWNGYAYECYLCHKEFASLNSLNQHLSSPLHKQKVYHCFGRMCGKQFSAIAQLFNHLESESCGAMRFGQVQRGAADILSGRKMIAF</sequence>
<dbReference type="OrthoDB" id="6077919at2759"/>
<evidence type="ECO:0000256" key="3">
    <source>
        <dbReference type="ARBA" id="ARBA00022771"/>
    </source>
</evidence>